<evidence type="ECO:0000313" key="2">
    <source>
        <dbReference type="EMBL" id="MCT4334278.1"/>
    </source>
</evidence>
<proteinExistence type="predicted"/>
<evidence type="ECO:0000259" key="1">
    <source>
        <dbReference type="Pfam" id="PF15919"/>
    </source>
</evidence>
<dbReference type="Gene3D" id="3.30.160.250">
    <property type="match status" value="1"/>
</dbReference>
<gene>
    <name evidence="2" type="ORF">MU516_15540</name>
</gene>
<name>A0ABT2KCL0_9RHOB</name>
<protein>
    <submittedName>
        <fullName evidence="2">Type II toxin-antitoxin system HicB family antitoxin</fullName>
    </submittedName>
</protein>
<feature type="domain" description="HicB-like antitoxin of toxin-antitoxin system" evidence="1">
    <location>
        <begin position="2"/>
        <end position="54"/>
    </location>
</feature>
<keyword evidence="3" id="KW-1185">Reference proteome</keyword>
<dbReference type="Proteomes" id="UP001320702">
    <property type="component" value="Unassembled WGS sequence"/>
</dbReference>
<dbReference type="InterPro" id="IPR035069">
    <property type="entry name" value="TTHA1013/TTHA0281-like"/>
</dbReference>
<accession>A0ABT2KCL0</accession>
<dbReference type="Pfam" id="PF15919">
    <property type="entry name" value="HicB_lk_antitox"/>
    <property type="match status" value="1"/>
</dbReference>
<sequence>MTFPDLPGCIAASDEFSGIYRTADEALRLWFEDMQYVEPTSLDELRAREEVQAELAAGAVLIQIPFTAP</sequence>
<reference evidence="2 3" key="1">
    <citation type="submission" date="2022-04" db="EMBL/GenBank/DDBJ databases">
        <title>Paracoccus sp. YLB-12 draft genome sequence.</title>
        <authorList>
            <person name="Yu L."/>
        </authorList>
    </citation>
    <scope>NUCLEOTIDE SEQUENCE [LARGE SCALE GENOMIC DNA]</scope>
    <source>
        <strain evidence="2 3">YLB-12</strain>
    </source>
</reference>
<evidence type="ECO:0000313" key="3">
    <source>
        <dbReference type="Proteomes" id="UP001320702"/>
    </source>
</evidence>
<dbReference type="SUPFAM" id="SSF143100">
    <property type="entry name" value="TTHA1013/TTHA0281-like"/>
    <property type="match status" value="1"/>
</dbReference>
<dbReference type="InterPro" id="IPR031807">
    <property type="entry name" value="HicB-like"/>
</dbReference>
<comment type="caution">
    <text evidence="2">The sequence shown here is derived from an EMBL/GenBank/DDBJ whole genome shotgun (WGS) entry which is preliminary data.</text>
</comment>
<dbReference type="EMBL" id="JANAVZ010000009">
    <property type="protein sequence ID" value="MCT4334278.1"/>
    <property type="molecule type" value="Genomic_DNA"/>
</dbReference>
<organism evidence="2 3">
    <name type="scientific">Paracoccus maritimus</name>
    <dbReference type="NCBI Taxonomy" id="2933292"/>
    <lineage>
        <taxon>Bacteria</taxon>
        <taxon>Pseudomonadati</taxon>
        <taxon>Pseudomonadota</taxon>
        <taxon>Alphaproteobacteria</taxon>
        <taxon>Rhodobacterales</taxon>
        <taxon>Paracoccaceae</taxon>
        <taxon>Paracoccus</taxon>
    </lineage>
</organism>